<feature type="binding site" evidence="7">
    <location>
        <begin position="308"/>
        <end position="312"/>
    </location>
    <ligand>
        <name>FMN</name>
        <dbReference type="ChEBI" id="CHEBI:58210"/>
    </ligand>
</feature>
<evidence type="ECO:0000256" key="1">
    <source>
        <dbReference type="ARBA" id="ARBA00001917"/>
    </source>
</evidence>
<dbReference type="InterPro" id="IPR008259">
    <property type="entry name" value="FMN_hydac_DH_AS"/>
</dbReference>
<keyword evidence="10" id="KW-1185">Reference proteome</keyword>
<dbReference type="AlphaFoldDB" id="A0A4U6BSK9"/>
<evidence type="ECO:0000256" key="7">
    <source>
        <dbReference type="PIRSR" id="PIRSR000138-2"/>
    </source>
</evidence>
<feature type="binding site" evidence="7">
    <location>
        <position position="130"/>
    </location>
    <ligand>
        <name>FMN</name>
        <dbReference type="ChEBI" id="CHEBI:58210"/>
    </ligand>
</feature>
<accession>A0A4U6BSK9</accession>
<dbReference type="GO" id="GO:0004459">
    <property type="term" value="F:L-lactate dehydrogenase (NAD+) activity"/>
    <property type="evidence" value="ECO:0007669"/>
    <property type="project" value="TreeGrafter"/>
</dbReference>
<feature type="active site" description="Proton acceptor" evidence="6">
    <location>
        <position position="277"/>
    </location>
</feature>
<dbReference type="SUPFAM" id="SSF51395">
    <property type="entry name" value="FMN-linked oxidoreductases"/>
    <property type="match status" value="1"/>
</dbReference>
<dbReference type="EMBL" id="LBIA02000001">
    <property type="protein sequence ID" value="TKT71988.1"/>
    <property type="molecule type" value="Genomic_DNA"/>
</dbReference>
<name>A0A4U6BSK9_9BRAD</name>
<proteinExistence type="inferred from homology"/>
<dbReference type="RefSeq" id="WP_046827492.1">
    <property type="nucleotide sequence ID" value="NZ_LBIA02000001.1"/>
</dbReference>
<keyword evidence="4" id="KW-0560">Oxidoreductase</keyword>
<dbReference type="Gene3D" id="3.20.20.70">
    <property type="entry name" value="Aldolase class I"/>
    <property type="match status" value="1"/>
</dbReference>
<gene>
    <name evidence="9" type="ORF">YH63_011470</name>
</gene>
<dbReference type="FunFam" id="3.20.20.70:FF:000029">
    <property type="entry name" value="L-lactate dehydrogenase"/>
    <property type="match status" value="1"/>
</dbReference>
<comment type="similarity">
    <text evidence="5">Belongs to the FMN-dependent alpha-hydroxy acid dehydrogenase family.</text>
</comment>
<evidence type="ECO:0000313" key="10">
    <source>
        <dbReference type="Proteomes" id="UP000034832"/>
    </source>
</evidence>
<dbReference type="Pfam" id="PF01070">
    <property type="entry name" value="FMN_dh"/>
    <property type="match status" value="1"/>
</dbReference>
<dbReference type="PROSITE" id="PS00557">
    <property type="entry name" value="FMN_HYDROXY_ACID_DH_1"/>
    <property type="match status" value="1"/>
</dbReference>
<evidence type="ECO:0000256" key="4">
    <source>
        <dbReference type="ARBA" id="ARBA00023002"/>
    </source>
</evidence>
<feature type="binding site" evidence="7">
    <location>
        <begin position="78"/>
        <end position="80"/>
    </location>
    <ligand>
        <name>FMN</name>
        <dbReference type="ChEBI" id="CHEBI:58210"/>
    </ligand>
</feature>
<feature type="binding site" evidence="7">
    <location>
        <position position="280"/>
    </location>
    <ligand>
        <name>glyoxylate</name>
        <dbReference type="ChEBI" id="CHEBI:36655"/>
    </ligand>
</feature>
<dbReference type="PANTHER" id="PTHR10578">
    <property type="entry name" value="S -2-HYDROXY-ACID OXIDASE-RELATED"/>
    <property type="match status" value="1"/>
</dbReference>
<feature type="binding site" evidence="7">
    <location>
        <position position="25"/>
    </location>
    <ligand>
        <name>glyoxylate</name>
        <dbReference type="ChEBI" id="CHEBI:36655"/>
    </ligand>
</feature>
<dbReference type="InterPro" id="IPR012133">
    <property type="entry name" value="Alpha-hydoxy_acid_DH_FMN"/>
</dbReference>
<evidence type="ECO:0000259" key="8">
    <source>
        <dbReference type="PROSITE" id="PS51349"/>
    </source>
</evidence>
<keyword evidence="3 7" id="KW-0288">FMN</keyword>
<evidence type="ECO:0000256" key="2">
    <source>
        <dbReference type="ARBA" id="ARBA00022630"/>
    </source>
</evidence>
<reference evidence="9" key="1">
    <citation type="submission" date="2019-04" db="EMBL/GenBank/DDBJ databases">
        <title>Whole genome sequencing of cave bacteria.</title>
        <authorList>
            <person name="Gan H.M."/>
            <person name="Barton H."/>
            <person name="Savka M.A."/>
        </authorList>
    </citation>
    <scope>NUCLEOTIDE SEQUENCE [LARGE SCALE GENOMIC DNA]</scope>
    <source>
        <strain evidence="9">LC387</strain>
    </source>
</reference>
<dbReference type="Proteomes" id="UP000034832">
    <property type="component" value="Unassembled WGS sequence"/>
</dbReference>
<evidence type="ECO:0000256" key="6">
    <source>
        <dbReference type="PIRSR" id="PIRSR000138-1"/>
    </source>
</evidence>
<evidence type="ECO:0000256" key="5">
    <source>
        <dbReference type="ARBA" id="ARBA00024042"/>
    </source>
</evidence>
<evidence type="ECO:0000313" key="9">
    <source>
        <dbReference type="EMBL" id="TKT71988.1"/>
    </source>
</evidence>
<dbReference type="InterPro" id="IPR037396">
    <property type="entry name" value="FMN_HAD"/>
</dbReference>
<protein>
    <submittedName>
        <fullName evidence="9">Alpha-hydroxy-acid oxidizing protein</fullName>
    </submittedName>
</protein>
<feature type="binding site" evidence="7">
    <location>
        <position position="156"/>
    </location>
    <ligand>
        <name>FMN</name>
        <dbReference type="ChEBI" id="CHEBI:58210"/>
    </ligand>
</feature>
<feature type="binding site" evidence="7">
    <location>
        <position position="275"/>
    </location>
    <ligand>
        <name>FMN</name>
        <dbReference type="ChEBI" id="CHEBI:58210"/>
    </ligand>
</feature>
<dbReference type="InterPro" id="IPR000262">
    <property type="entry name" value="FMN-dep_DH"/>
</dbReference>
<sequence>MKNITCIEDLRLLHKRRVPKPFFDYVDGGSYAEETLRANVSDMQKYKFRQRILVDVSKRELTTTILGEPAAMPLILAPVGSTGMQYGDGEIYACRAAQALGIPYTLSTMSICSIEDVAANVDKPFWFQLYVMKDRGFAKSLIERAIAAKCSALVLTVDLQVLGQRHADVKNGLSVPPKLLTLKNIIDFATKPGWVSGILKGKSRNFGNIAGHVAGSQDLGSVSEWVASQFDTTLNWKDVEWIRSIWPGKLIIKGILDVADAREAVKTGAEAIVVSNHGGRQLDGAPSSISVLPEIVQDVGSQTEIMFDGGIRSGQDVMRALALGAKSCMIGRAYIYGLGAGGQAGVTMALDLIGKELSVTMGLCGVNRIDEIDRRVLTDYMQTNAVSSPRN</sequence>
<feature type="domain" description="FMN hydroxy acid dehydrogenase" evidence="8">
    <location>
        <begin position="1"/>
        <end position="382"/>
    </location>
</feature>
<comment type="cofactor">
    <cofactor evidence="1">
        <name>FMN</name>
        <dbReference type="ChEBI" id="CHEBI:58210"/>
    </cofactor>
</comment>
<feature type="binding site" evidence="7">
    <location>
        <begin position="331"/>
        <end position="332"/>
    </location>
    <ligand>
        <name>FMN</name>
        <dbReference type="ChEBI" id="CHEBI:58210"/>
    </ligand>
</feature>
<feature type="binding site" evidence="7">
    <location>
        <position position="165"/>
    </location>
    <ligand>
        <name>glyoxylate</name>
        <dbReference type="ChEBI" id="CHEBI:36655"/>
    </ligand>
</feature>
<organism evidence="9 10">
    <name type="scientific">Afipia massiliensis</name>
    <dbReference type="NCBI Taxonomy" id="211460"/>
    <lineage>
        <taxon>Bacteria</taxon>
        <taxon>Pseudomonadati</taxon>
        <taxon>Pseudomonadota</taxon>
        <taxon>Alphaproteobacteria</taxon>
        <taxon>Hyphomicrobiales</taxon>
        <taxon>Nitrobacteraceae</taxon>
        <taxon>Afipia</taxon>
    </lineage>
</organism>
<dbReference type="STRING" id="211460.YH63_07525"/>
<feature type="binding site" evidence="7">
    <location>
        <position position="277"/>
    </location>
    <ligand>
        <name>glyoxylate</name>
        <dbReference type="ChEBI" id="CHEBI:36655"/>
    </ligand>
</feature>
<keyword evidence="2 7" id="KW-0285">Flavoprotein</keyword>
<dbReference type="CDD" id="cd02809">
    <property type="entry name" value="alpha_hydroxyacid_oxid_FMN"/>
    <property type="match status" value="1"/>
</dbReference>
<dbReference type="PANTHER" id="PTHR10578:SF107">
    <property type="entry name" value="2-HYDROXYACID OXIDASE 1"/>
    <property type="match status" value="1"/>
</dbReference>
<comment type="caution">
    <text evidence="9">The sequence shown here is derived from an EMBL/GenBank/DDBJ whole genome shotgun (WGS) entry which is preliminary data.</text>
</comment>
<feature type="binding site" evidence="7">
    <location>
        <position position="128"/>
    </location>
    <ligand>
        <name>FMN</name>
        <dbReference type="ChEBI" id="CHEBI:58210"/>
    </ligand>
</feature>
<dbReference type="PROSITE" id="PS51349">
    <property type="entry name" value="FMN_HYDROXY_ACID_DH_2"/>
    <property type="match status" value="1"/>
</dbReference>
<feature type="binding site" evidence="7">
    <location>
        <position position="253"/>
    </location>
    <ligand>
        <name>FMN</name>
        <dbReference type="ChEBI" id="CHEBI:58210"/>
    </ligand>
</feature>
<dbReference type="GO" id="GO:0010181">
    <property type="term" value="F:FMN binding"/>
    <property type="evidence" value="ECO:0007669"/>
    <property type="project" value="InterPro"/>
</dbReference>
<dbReference type="GO" id="GO:0005886">
    <property type="term" value="C:plasma membrane"/>
    <property type="evidence" value="ECO:0007669"/>
    <property type="project" value="TreeGrafter"/>
</dbReference>
<dbReference type="InterPro" id="IPR013785">
    <property type="entry name" value="Aldolase_TIM"/>
</dbReference>
<dbReference type="NCBIfam" id="NF008398">
    <property type="entry name" value="PRK11197.1"/>
    <property type="match status" value="1"/>
</dbReference>
<evidence type="ECO:0000256" key="3">
    <source>
        <dbReference type="ARBA" id="ARBA00022643"/>
    </source>
</evidence>
<dbReference type="GO" id="GO:0009060">
    <property type="term" value="P:aerobic respiration"/>
    <property type="evidence" value="ECO:0007669"/>
    <property type="project" value="TreeGrafter"/>
</dbReference>
<dbReference type="PIRSF" id="PIRSF000138">
    <property type="entry name" value="Al-hdrx_acd_dh"/>
    <property type="match status" value="1"/>
</dbReference>
<feature type="binding site" evidence="7">
    <location>
        <position position="107"/>
    </location>
    <ligand>
        <name>FMN</name>
        <dbReference type="ChEBI" id="CHEBI:58210"/>
    </ligand>
</feature>
<dbReference type="OrthoDB" id="9770452at2"/>